<keyword evidence="2 4" id="KW-0238">DNA-binding</keyword>
<keyword evidence="3" id="KW-0804">Transcription</keyword>
<evidence type="ECO:0000256" key="1">
    <source>
        <dbReference type="ARBA" id="ARBA00023015"/>
    </source>
</evidence>
<keyword evidence="1" id="KW-0805">Transcription regulation</keyword>
<dbReference type="InterPro" id="IPR025996">
    <property type="entry name" value="MT1864/Rv1816-like_C"/>
</dbReference>
<dbReference type="Proteomes" id="UP000676409">
    <property type="component" value="Chromosome"/>
</dbReference>
<feature type="DNA-binding region" description="H-T-H motif" evidence="4">
    <location>
        <begin position="32"/>
        <end position="51"/>
    </location>
</feature>
<evidence type="ECO:0000313" key="7">
    <source>
        <dbReference type="Proteomes" id="UP000676409"/>
    </source>
</evidence>
<dbReference type="InterPro" id="IPR050109">
    <property type="entry name" value="HTH-type_TetR-like_transc_reg"/>
</dbReference>
<dbReference type="PROSITE" id="PS50977">
    <property type="entry name" value="HTH_TETR_2"/>
    <property type="match status" value="1"/>
</dbReference>
<sequence>MSKDGYHHGDLRRALIEAALAVVEQAGAEAVSLRELAEQAGVSRAAPYRHFADRDELLACVAARGFEDLNAGYEAALAAPGDGRERLRRASLVYVDFAARRPGLFKLMFESDLLAPGKVPAVMVPAANQSYYLLWRAVEGADPSADDKTVKARTITLWSTLYGFLALDGAGRFKPFMTEPLTREEIVEAVVSAATRG</sequence>
<dbReference type="EMBL" id="CP073078">
    <property type="protein sequence ID" value="QUD89212.1"/>
    <property type="molecule type" value="Genomic_DNA"/>
</dbReference>
<dbReference type="PRINTS" id="PR00455">
    <property type="entry name" value="HTHTETR"/>
</dbReference>
<proteinExistence type="predicted"/>
<dbReference type="Gene3D" id="1.10.357.10">
    <property type="entry name" value="Tetracycline Repressor, domain 2"/>
    <property type="match status" value="1"/>
</dbReference>
<gene>
    <name evidence="6" type="ORF">KCG34_04840</name>
</gene>
<dbReference type="Pfam" id="PF00440">
    <property type="entry name" value="TetR_N"/>
    <property type="match status" value="1"/>
</dbReference>
<dbReference type="InterPro" id="IPR001647">
    <property type="entry name" value="HTH_TetR"/>
</dbReference>
<protein>
    <submittedName>
        <fullName evidence="6">TetR/AcrR family transcriptional regulator</fullName>
    </submittedName>
</protein>
<evidence type="ECO:0000313" key="6">
    <source>
        <dbReference type="EMBL" id="QUD89212.1"/>
    </source>
</evidence>
<dbReference type="Pfam" id="PF13305">
    <property type="entry name" value="TetR_C_33"/>
    <property type="match status" value="1"/>
</dbReference>
<dbReference type="GO" id="GO:0000976">
    <property type="term" value="F:transcription cis-regulatory region binding"/>
    <property type="evidence" value="ECO:0007669"/>
    <property type="project" value="TreeGrafter"/>
</dbReference>
<feature type="domain" description="HTH tetR-type" evidence="5">
    <location>
        <begin position="9"/>
        <end position="69"/>
    </location>
</feature>
<dbReference type="InterPro" id="IPR036271">
    <property type="entry name" value="Tet_transcr_reg_TetR-rel_C_sf"/>
</dbReference>
<accession>A0A975G281</accession>
<dbReference type="PANTHER" id="PTHR30055:SF220">
    <property type="entry name" value="TETR-FAMILY REGULATORY PROTEIN"/>
    <property type="match status" value="1"/>
</dbReference>
<evidence type="ECO:0000256" key="3">
    <source>
        <dbReference type="ARBA" id="ARBA00023163"/>
    </source>
</evidence>
<dbReference type="InterPro" id="IPR009057">
    <property type="entry name" value="Homeodomain-like_sf"/>
</dbReference>
<evidence type="ECO:0000256" key="2">
    <source>
        <dbReference type="ARBA" id="ARBA00023125"/>
    </source>
</evidence>
<dbReference type="RefSeq" id="WP_211939264.1">
    <property type="nucleotide sequence ID" value="NZ_CP073078.1"/>
</dbReference>
<dbReference type="PANTHER" id="PTHR30055">
    <property type="entry name" value="HTH-TYPE TRANSCRIPTIONAL REGULATOR RUTR"/>
    <property type="match status" value="1"/>
</dbReference>
<name>A0A975G281_9CAUL</name>
<dbReference type="KEGG" id="caul:KCG34_04840"/>
<evidence type="ECO:0000256" key="4">
    <source>
        <dbReference type="PROSITE-ProRule" id="PRU00335"/>
    </source>
</evidence>
<dbReference type="GO" id="GO:0003700">
    <property type="term" value="F:DNA-binding transcription factor activity"/>
    <property type="evidence" value="ECO:0007669"/>
    <property type="project" value="TreeGrafter"/>
</dbReference>
<reference evidence="6" key="1">
    <citation type="submission" date="2021-04" db="EMBL/GenBank/DDBJ databases">
        <title>The complete genome sequence of Caulobacter sp. S6.</title>
        <authorList>
            <person name="Tang Y."/>
            <person name="Ouyang W."/>
            <person name="Liu Q."/>
            <person name="Huang B."/>
            <person name="Guo Z."/>
            <person name="Lei P."/>
        </authorList>
    </citation>
    <scope>NUCLEOTIDE SEQUENCE</scope>
    <source>
        <strain evidence="6">S6</strain>
    </source>
</reference>
<dbReference type="SUPFAM" id="SSF48498">
    <property type="entry name" value="Tetracyclin repressor-like, C-terminal domain"/>
    <property type="match status" value="1"/>
</dbReference>
<keyword evidence="7" id="KW-1185">Reference proteome</keyword>
<dbReference type="AlphaFoldDB" id="A0A975G281"/>
<organism evidence="6 7">
    <name type="scientific">Phenylobacterium montanum</name>
    <dbReference type="NCBI Taxonomy" id="2823693"/>
    <lineage>
        <taxon>Bacteria</taxon>
        <taxon>Pseudomonadati</taxon>
        <taxon>Pseudomonadota</taxon>
        <taxon>Alphaproteobacteria</taxon>
        <taxon>Caulobacterales</taxon>
        <taxon>Caulobacteraceae</taxon>
        <taxon>Phenylobacterium</taxon>
    </lineage>
</organism>
<evidence type="ECO:0000259" key="5">
    <source>
        <dbReference type="PROSITE" id="PS50977"/>
    </source>
</evidence>
<dbReference type="SUPFAM" id="SSF46689">
    <property type="entry name" value="Homeodomain-like"/>
    <property type="match status" value="1"/>
</dbReference>